<organism evidence="1 2">
    <name type="scientific">Pseudomonas orientalis</name>
    <dbReference type="NCBI Taxonomy" id="76758"/>
    <lineage>
        <taxon>Bacteria</taxon>
        <taxon>Pseudomonadati</taxon>
        <taxon>Pseudomonadota</taxon>
        <taxon>Gammaproteobacteria</taxon>
        <taxon>Pseudomonadales</taxon>
        <taxon>Pseudomonadaceae</taxon>
        <taxon>Pseudomonas</taxon>
    </lineage>
</organism>
<gene>
    <name evidence="1" type="ORF">EUX57_11260</name>
</gene>
<evidence type="ECO:0000313" key="1">
    <source>
        <dbReference type="EMBL" id="RZI31618.1"/>
    </source>
</evidence>
<comment type="caution">
    <text evidence="1">The sequence shown here is derived from an EMBL/GenBank/DDBJ whole genome shotgun (WGS) entry which is preliminary data.</text>
</comment>
<dbReference type="Proteomes" id="UP000293369">
    <property type="component" value="Unassembled WGS sequence"/>
</dbReference>
<proteinExistence type="predicted"/>
<sequence>MTFETQKGGIMKGRRKVKTLKWKMKADFEEHAQGLLRNRSDKQNRFLDRALLGGCELEPG</sequence>
<reference evidence="1 2" key="1">
    <citation type="submission" date="2019-02" db="EMBL/GenBank/DDBJ databases">
        <title>Pseudomonas spp from wheat grain.</title>
        <authorList>
            <person name="Cho G.-S."/>
            <person name="Franz C.M.A.P."/>
        </authorList>
    </citation>
    <scope>NUCLEOTIDE SEQUENCE [LARGE SCALE GENOMIC DNA]</scope>
    <source>
        <strain evidence="1 2">133NRW</strain>
    </source>
</reference>
<protein>
    <submittedName>
        <fullName evidence="1">Uncharacterized protein</fullName>
    </submittedName>
</protein>
<dbReference type="AlphaFoldDB" id="A0A4Q7D1A3"/>
<accession>A0A4Q7D1A3</accession>
<evidence type="ECO:0000313" key="2">
    <source>
        <dbReference type="Proteomes" id="UP000293369"/>
    </source>
</evidence>
<dbReference type="EMBL" id="SGFE01000020">
    <property type="protein sequence ID" value="RZI31618.1"/>
    <property type="molecule type" value="Genomic_DNA"/>
</dbReference>
<name>A0A4Q7D1A3_9PSED</name>